<keyword evidence="2" id="KW-1185">Reference proteome</keyword>
<organism evidence="1 2">
    <name type="scientific">Mariniblastus fucicola</name>
    <dbReference type="NCBI Taxonomy" id="980251"/>
    <lineage>
        <taxon>Bacteria</taxon>
        <taxon>Pseudomonadati</taxon>
        <taxon>Planctomycetota</taxon>
        <taxon>Planctomycetia</taxon>
        <taxon>Pirellulales</taxon>
        <taxon>Pirellulaceae</taxon>
        <taxon>Mariniblastus</taxon>
    </lineage>
</organism>
<dbReference type="AlphaFoldDB" id="A0A5B9PE95"/>
<gene>
    <name evidence="1" type="ORF">MFFC18_11280</name>
</gene>
<evidence type="ECO:0000313" key="1">
    <source>
        <dbReference type="EMBL" id="QEG21273.1"/>
    </source>
</evidence>
<dbReference type="RefSeq" id="WP_075081723.1">
    <property type="nucleotide sequence ID" value="NZ_CP042912.1"/>
</dbReference>
<proteinExistence type="predicted"/>
<reference evidence="1 2" key="1">
    <citation type="submission" date="2019-08" db="EMBL/GenBank/DDBJ databases">
        <title>Deep-cultivation of Planctomycetes and their phenomic and genomic characterization uncovers novel biology.</title>
        <authorList>
            <person name="Wiegand S."/>
            <person name="Jogler M."/>
            <person name="Boedeker C."/>
            <person name="Pinto D."/>
            <person name="Vollmers J."/>
            <person name="Rivas-Marin E."/>
            <person name="Kohn T."/>
            <person name="Peeters S.H."/>
            <person name="Heuer A."/>
            <person name="Rast P."/>
            <person name="Oberbeckmann S."/>
            <person name="Bunk B."/>
            <person name="Jeske O."/>
            <person name="Meyerdierks A."/>
            <person name="Storesund J.E."/>
            <person name="Kallscheuer N."/>
            <person name="Luecker S."/>
            <person name="Lage O.M."/>
            <person name="Pohl T."/>
            <person name="Merkel B.J."/>
            <person name="Hornburger P."/>
            <person name="Mueller R.-W."/>
            <person name="Bruemmer F."/>
            <person name="Labrenz M."/>
            <person name="Spormann A.M."/>
            <person name="Op den Camp H."/>
            <person name="Overmann J."/>
            <person name="Amann R."/>
            <person name="Jetten M.S.M."/>
            <person name="Mascher T."/>
            <person name="Medema M.H."/>
            <person name="Devos D.P."/>
            <person name="Kaster A.-K."/>
            <person name="Ovreas L."/>
            <person name="Rohde M."/>
            <person name="Galperin M.Y."/>
            <person name="Jogler C."/>
        </authorList>
    </citation>
    <scope>NUCLEOTIDE SEQUENCE [LARGE SCALE GENOMIC DNA]</scope>
    <source>
        <strain evidence="1 2">FC18</strain>
    </source>
</reference>
<dbReference type="STRING" id="980251.GCA_001642875_01812"/>
<protein>
    <submittedName>
        <fullName evidence="1">Uncharacterized protein</fullName>
    </submittedName>
</protein>
<dbReference type="KEGG" id="mff:MFFC18_11280"/>
<dbReference type="Proteomes" id="UP000322214">
    <property type="component" value="Chromosome"/>
</dbReference>
<accession>A0A5B9PE95</accession>
<dbReference type="OrthoDB" id="280443at2"/>
<dbReference type="EMBL" id="CP042912">
    <property type="protein sequence ID" value="QEG21273.1"/>
    <property type="molecule type" value="Genomic_DNA"/>
</dbReference>
<evidence type="ECO:0000313" key="2">
    <source>
        <dbReference type="Proteomes" id="UP000322214"/>
    </source>
</evidence>
<name>A0A5B9PE95_9BACT</name>
<sequence length="152" mass="17389">MSSNSNRKNDQETDSRLPTGEWNGFYLEAHRSGRGWMSMYLEFANGRIQGEGTDYVGPWVATGSYDLDTGLCSWIKQYLGLHRVMYSGKLSEDGIRGDWQIKSSSGRFHIWPRCMNHTNELYLKKDMDLPMNGSFNDSFSDSLSEQLQPELA</sequence>